<dbReference type="PANTHER" id="PTHR43977">
    <property type="entry name" value="STRUCTURAL MAINTENANCE OF CHROMOSOMES PROTEIN 3"/>
    <property type="match status" value="1"/>
</dbReference>
<feature type="compositionally biased region" description="Basic and acidic residues" evidence="1">
    <location>
        <begin position="218"/>
        <end position="227"/>
    </location>
</feature>
<dbReference type="InterPro" id="IPR003395">
    <property type="entry name" value="RecF/RecN/SMC_N"/>
</dbReference>
<dbReference type="EMBL" id="HG675748">
    <property type="protein sequence ID" value="CDJ43012.1"/>
    <property type="molecule type" value="Genomic_DNA"/>
</dbReference>
<gene>
    <name evidence="3" type="ORF">ETH_00031555</name>
</gene>
<dbReference type="Pfam" id="PF02463">
    <property type="entry name" value="SMC_N"/>
    <property type="match status" value="1"/>
</dbReference>
<feature type="compositionally biased region" description="Basic residues" evidence="1">
    <location>
        <begin position="207"/>
        <end position="217"/>
    </location>
</feature>
<dbReference type="Gene3D" id="3.40.50.300">
    <property type="entry name" value="P-loop containing nucleotide triphosphate hydrolases"/>
    <property type="match status" value="1"/>
</dbReference>
<accession>U6KXZ5</accession>
<dbReference type="InterPro" id="IPR027417">
    <property type="entry name" value="P-loop_NTPase"/>
</dbReference>
<reference evidence="3" key="2">
    <citation type="submission" date="2013-10" db="EMBL/GenBank/DDBJ databases">
        <authorList>
            <person name="Aslett M."/>
        </authorList>
    </citation>
    <scope>NUCLEOTIDE SEQUENCE [LARGE SCALE GENOMIC DNA]</scope>
    <source>
        <strain evidence="3">Houghton</strain>
    </source>
</reference>
<dbReference type="SUPFAM" id="SSF52540">
    <property type="entry name" value="P-loop containing nucleoside triphosphate hydrolases"/>
    <property type="match status" value="1"/>
</dbReference>
<keyword evidence="4" id="KW-1185">Reference proteome</keyword>
<feature type="region of interest" description="Disordered" evidence="1">
    <location>
        <begin position="201"/>
        <end position="227"/>
    </location>
</feature>
<evidence type="ECO:0000259" key="2">
    <source>
        <dbReference type="Pfam" id="PF02463"/>
    </source>
</evidence>
<dbReference type="AlphaFoldDB" id="U6KXZ5"/>
<evidence type="ECO:0000313" key="3">
    <source>
        <dbReference type="EMBL" id="CDJ43012.1"/>
    </source>
</evidence>
<evidence type="ECO:0000256" key="1">
    <source>
        <dbReference type="SAM" id="MobiDB-lite"/>
    </source>
</evidence>
<dbReference type="Proteomes" id="UP000030747">
    <property type="component" value="Unassembled WGS sequence"/>
</dbReference>
<dbReference type="GeneID" id="25255380"/>
<organism evidence="3 4">
    <name type="scientific">Eimeria tenella</name>
    <name type="common">Coccidian parasite</name>
    <dbReference type="NCBI Taxonomy" id="5802"/>
    <lineage>
        <taxon>Eukaryota</taxon>
        <taxon>Sar</taxon>
        <taxon>Alveolata</taxon>
        <taxon>Apicomplexa</taxon>
        <taxon>Conoidasida</taxon>
        <taxon>Coccidia</taxon>
        <taxon>Eucoccidiorida</taxon>
        <taxon>Eimeriorina</taxon>
        <taxon>Eimeriidae</taxon>
        <taxon>Eimeria</taxon>
    </lineage>
</organism>
<proteinExistence type="predicted"/>
<dbReference type="OrthoDB" id="5575062at2759"/>
<name>U6KXZ5_EIMTE</name>
<evidence type="ECO:0000313" key="4">
    <source>
        <dbReference type="Proteomes" id="UP000030747"/>
    </source>
</evidence>
<dbReference type="VEuPathDB" id="ToxoDB:ETH2_1581200"/>
<sequence length="227" mass="25286">MLQREAYQLVQQQLQQLQLRRQQLLQQQLRRVDAEFSALFKQLVPGGTARLELIEDPCTTSAGEIAELSGVEIQVDFNAAGKNAESLPMQRLSGGQKALVAVALLLAQQMASGGEGGREGLLLLDEPDSALDETHARHLAEALLNSTRNLGCQIILTTLRKELLICGDKFWLVQQHQRASQVAEISEEEASAVFIDLPQMQQQPRQHPQHQRMLPHRHLPDCVESHG</sequence>
<protein>
    <recommendedName>
        <fullName evidence="2">RecF/RecN/SMC N-terminal domain-containing protein</fullName>
    </recommendedName>
</protein>
<feature type="domain" description="RecF/RecN/SMC N-terminal" evidence="2">
    <location>
        <begin position="27"/>
        <end position="177"/>
    </location>
</feature>
<reference evidence="3" key="1">
    <citation type="submission" date="2013-10" db="EMBL/GenBank/DDBJ databases">
        <title>Genomic analysis of the causative agents of coccidiosis in chickens.</title>
        <authorList>
            <person name="Reid A.J."/>
            <person name="Blake D."/>
            <person name="Billington K."/>
            <person name="Browne H."/>
            <person name="Dunn M."/>
            <person name="Hung S."/>
            <person name="Kawahara F."/>
            <person name="Miranda-Saavedra D."/>
            <person name="Mourier T."/>
            <person name="Nagra H."/>
            <person name="Otto T.D."/>
            <person name="Rawlings N."/>
            <person name="Sanchez A."/>
            <person name="Sanders M."/>
            <person name="Subramaniam C."/>
            <person name="Tay Y."/>
            <person name="Dear P."/>
            <person name="Doerig C."/>
            <person name="Gruber A."/>
            <person name="Parkinson J."/>
            <person name="Shirley M."/>
            <person name="Wan K.L."/>
            <person name="Berriman M."/>
            <person name="Tomley F."/>
            <person name="Pain A."/>
        </authorList>
    </citation>
    <scope>NUCLEOTIDE SEQUENCE [LARGE SCALE GENOMIC DNA]</scope>
    <source>
        <strain evidence="3">Houghton</strain>
    </source>
</reference>
<dbReference type="VEuPathDB" id="ToxoDB:ETH_00031555"/>
<dbReference type="RefSeq" id="XP_013233762.1">
    <property type="nucleotide sequence ID" value="XM_013378308.1"/>
</dbReference>